<dbReference type="Gene3D" id="1.10.1320.10">
    <property type="entry name" value="DNA-directed RNA polymerase, N-terminal domain"/>
    <property type="match status" value="1"/>
</dbReference>
<evidence type="ECO:0000259" key="1">
    <source>
        <dbReference type="SMART" id="SM01311"/>
    </source>
</evidence>
<dbReference type="InterPro" id="IPR043502">
    <property type="entry name" value="DNA/RNA_pol_sf"/>
</dbReference>
<dbReference type="Gene3D" id="3.30.70.370">
    <property type="match status" value="1"/>
</dbReference>
<dbReference type="InterPro" id="IPR002092">
    <property type="entry name" value="DNA-dir_Rpol_phage-type"/>
</dbReference>
<dbReference type="Proteomes" id="UP000467840">
    <property type="component" value="Chromosome 14"/>
</dbReference>
<dbReference type="SMART" id="SM01311">
    <property type="entry name" value="RPOL_N"/>
    <property type="match status" value="1"/>
</dbReference>
<evidence type="ECO:0000313" key="3">
    <source>
        <dbReference type="Proteomes" id="UP000467840"/>
    </source>
</evidence>
<dbReference type="Pfam" id="PF14700">
    <property type="entry name" value="RPOL_N"/>
    <property type="match status" value="1"/>
</dbReference>
<evidence type="ECO:0000313" key="2">
    <source>
        <dbReference type="EMBL" id="KAF2310443.1"/>
    </source>
</evidence>
<dbReference type="InterPro" id="IPR037159">
    <property type="entry name" value="RNA_POL_N_sf"/>
</dbReference>
<accession>A0A6A6MDI3</accession>
<organism evidence="2 3">
    <name type="scientific">Hevea brasiliensis</name>
    <name type="common">Para rubber tree</name>
    <name type="synonym">Siphonia brasiliensis</name>
    <dbReference type="NCBI Taxonomy" id="3981"/>
    <lineage>
        <taxon>Eukaryota</taxon>
        <taxon>Viridiplantae</taxon>
        <taxon>Streptophyta</taxon>
        <taxon>Embryophyta</taxon>
        <taxon>Tracheophyta</taxon>
        <taxon>Spermatophyta</taxon>
        <taxon>Magnoliopsida</taxon>
        <taxon>eudicotyledons</taxon>
        <taxon>Gunneridae</taxon>
        <taxon>Pentapetalae</taxon>
        <taxon>rosids</taxon>
        <taxon>fabids</taxon>
        <taxon>Malpighiales</taxon>
        <taxon>Euphorbiaceae</taxon>
        <taxon>Crotonoideae</taxon>
        <taxon>Micrandreae</taxon>
        <taxon>Hevea</taxon>
    </lineage>
</organism>
<keyword evidence="3" id="KW-1185">Reference proteome</keyword>
<dbReference type="AlphaFoldDB" id="A0A6A6MDI3"/>
<dbReference type="GO" id="GO:0003677">
    <property type="term" value="F:DNA binding"/>
    <property type="evidence" value="ECO:0007669"/>
    <property type="project" value="InterPro"/>
</dbReference>
<gene>
    <name evidence="2" type="ORF">GH714_010235</name>
</gene>
<proteinExistence type="predicted"/>
<dbReference type="InterPro" id="IPR029262">
    <property type="entry name" value="RPOL_N"/>
</dbReference>
<name>A0A6A6MDI3_HEVBR</name>
<comment type="caution">
    <text evidence="2">The sequence shown here is derived from an EMBL/GenBank/DDBJ whole genome shotgun (WGS) entry which is preliminary data.</text>
</comment>
<dbReference type="GO" id="GO:0034245">
    <property type="term" value="C:mitochondrial DNA-directed RNA polymerase complex"/>
    <property type="evidence" value="ECO:0007669"/>
    <property type="project" value="TreeGrafter"/>
</dbReference>
<dbReference type="GO" id="GO:0006390">
    <property type="term" value="P:mitochondrial transcription"/>
    <property type="evidence" value="ECO:0007669"/>
    <property type="project" value="TreeGrafter"/>
</dbReference>
<reference evidence="2 3" key="1">
    <citation type="journal article" date="2020" name="Mol. Plant">
        <title>The Chromosome-Based Rubber Tree Genome Provides New Insights into Spurge Genome Evolution and Rubber Biosynthesis.</title>
        <authorList>
            <person name="Liu J."/>
            <person name="Shi C."/>
            <person name="Shi C.C."/>
            <person name="Li W."/>
            <person name="Zhang Q.J."/>
            <person name="Zhang Y."/>
            <person name="Li K."/>
            <person name="Lu H.F."/>
            <person name="Shi C."/>
            <person name="Zhu S.T."/>
            <person name="Xiao Z.Y."/>
            <person name="Nan H."/>
            <person name="Yue Y."/>
            <person name="Zhu X.G."/>
            <person name="Wu Y."/>
            <person name="Hong X.N."/>
            <person name="Fan G.Y."/>
            <person name="Tong Y."/>
            <person name="Zhang D."/>
            <person name="Mao C.L."/>
            <person name="Liu Y.L."/>
            <person name="Hao S.J."/>
            <person name="Liu W.Q."/>
            <person name="Lv M.Q."/>
            <person name="Zhang H.B."/>
            <person name="Liu Y."/>
            <person name="Hu-Tang G.R."/>
            <person name="Wang J.P."/>
            <person name="Wang J.H."/>
            <person name="Sun Y.H."/>
            <person name="Ni S.B."/>
            <person name="Chen W.B."/>
            <person name="Zhang X.C."/>
            <person name="Jiao Y.N."/>
            <person name="Eichler E.E."/>
            <person name="Li G.H."/>
            <person name="Liu X."/>
            <person name="Gao L.Z."/>
        </authorList>
    </citation>
    <scope>NUCLEOTIDE SEQUENCE [LARGE SCALE GENOMIC DNA]</scope>
    <source>
        <strain evidence="3">cv. GT1</strain>
        <tissue evidence="2">Leaf</tissue>
    </source>
</reference>
<sequence length="429" mass="49947">MASNVSIPMNYRAQFQSPTWPPKPPKITRIHKSYKNLHFLSVPANHCLSTPLLSSSSFPLITKFPRNLLPFHPLQDATEEHIIEDIDNSMRNHQNLENLIKLDLPTGHNRQIIRQELSERVLIPDPPWISALFFKGLYKIANRELKVEFKDIEKRKYNLLRRRQIRQETEAWERMAEEYRCLVKEMCERKLAPNLPYVKGLFLGWFEPLKEAIKKEQNLQRSKKQKAAFAPHIELLPADKMAVIVMHKLMGLVMVGHEDGCVPVVQAAVQIGMAVEQEALDMLGNTKWRVNRRVLDAVESIWARGGNIAGLVDREDIPIPEKPLSEDLREIQQWRWSMRKAKKINRERHSQRCDTELKLSVAQKLKDEEGFYYPHNLDFRGRAYPMHPHLTHLSSDICRGILEFAEGPIREVWVTLAEDTFGKPVFRRG</sequence>
<feature type="domain" description="DNA-directed RNA polymerase N-terminal" evidence="1">
    <location>
        <begin position="162"/>
        <end position="427"/>
    </location>
</feature>
<dbReference type="GO" id="GO:0003899">
    <property type="term" value="F:DNA-directed RNA polymerase activity"/>
    <property type="evidence" value="ECO:0007669"/>
    <property type="project" value="InterPro"/>
</dbReference>
<dbReference type="PANTHER" id="PTHR10102:SF1">
    <property type="entry name" value="DNA-DIRECTED RNA POLYMERASE 3, CHLOROPLASTIC"/>
    <property type="match status" value="1"/>
</dbReference>
<dbReference type="PANTHER" id="PTHR10102">
    <property type="entry name" value="DNA-DIRECTED RNA POLYMERASE, MITOCHONDRIAL"/>
    <property type="match status" value="1"/>
</dbReference>
<protein>
    <recommendedName>
        <fullName evidence="1">DNA-directed RNA polymerase N-terminal domain-containing protein</fullName>
    </recommendedName>
</protein>
<dbReference type="SUPFAM" id="SSF56672">
    <property type="entry name" value="DNA/RNA polymerases"/>
    <property type="match status" value="1"/>
</dbReference>
<dbReference type="EMBL" id="JAAGAX010000006">
    <property type="protein sequence ID" value="KAF2310443.1"/>
    <property type="molecule type" value="Genomic_DNA"/>
</dbReference>